<evidence type="ECO:0000256" key="4">
    <source>
        <dbReference type="ARBA" id="ARBA00022989"/>
    </source>
</evidence>
<dbReference type="EMBL" id="QEAS01000009">
    <property type="protein sequence ID" value="PWG80354.1"/>
    <property type="molecule type" value="Genomic_DNA"/>
</dbReference>
<evidence type="ECO:0000313" key="8">
    <source>
        <dbReference type="Proteomes" id="UP000245647"/>
    </source>
</evidence>
<proteinExistence type="predicted"/>
<evidence type="ECO:0000256" key="1">
    <source>
        <dbReference type="ARBA" id="ARBA00004651"/>
    </source>
</evidence>
<reference evidence="7 8" key="1">
    <citation type="submission" date="2018-04" db="EMBL/GenBank/DDBJ databases">
        <title>Pedobacter chongqingensis sp. nov., isolated from a rottenly hemp rope.</title>
        <authorList>
            <person name="Cai Y."/>
        </authorList>
    </citation>
    <scope>NUCLEOTIDE SEQUENCE [LARGE SCALE GENOMIC DNA]</scope>
    <source>
        <strain evidence="7 8">FJ4-8</strain>
    </source>
</reference>
<accession>A0A2U2PG98</accession>
<feature type="transmembrane region" description="Helical" evidence="6">
    <location>
        <begin position="82"/>
        <end position="104"/>
    </location>
</feature>
<keyword evidence="5 6" id="KW-0472">Membrane</keyword>
<dbReference type="GO" id="GO:0005886">
    <property type="term" value="C:plasma membrane"/>
    <property type="evidence" value="ECO:0007669"/>
    <property type="project" value="UniProtKB-SubCell"/>
</dbReference>
<dbReference type="OrthoDB" id="3176438at2"/>
<evidence type="ECO:0000256" key="6">
    <source>
        <dbReference type="SAM" id="Phobius"/>
    </source>
</evidence>
<gene>
    <name evidence="7" type="ORF">DDR33_12140</name>
</gene>
<dbReference type="InterPro" id="IPR005538">
    <property type="entry name" value="LrgA/CidA"/>
</dbReference>
<dbReference type="RefSeq" id="WP_109416061.1">
    <property type="nucleotide sequence ID" value="NZ_QEAS01000009.1"/>
</dbReference>
<keyword evidence="3 6" id="KW-0812">Transmembrane</keyword>
<evidence type="ECO:0000256" key="5">
    <source>
        <dbReference type="ARBA" id="ARBA00023136"/>
    </source>
</evidence>
<keyword evidence="2" id="KW-1003">Cell membrane</keyword>
<feature type="transmembrane region" description="Helical" evidence="6">
    <location>
        <begin position="57"/>
        <end position="76"/>
    </location>
</feature>
<comment type="subcellular location">
    <subcellularLocation>
        <location evidence="1">Cell membrane</location>
        <topology evidence="1">Multi-pass membrane protein</topology>
    </subcellularLocation>
</comment>
<dbReference type="Pfam" id="PF03788">
    <property type="entry name" value="LrgA"/>
    <property type="match status" value="1"/>
</dbReference>
<dbReference type="Proteomes" id="UP000245647">
    <property type="component" value="Unassembled WGS sequence"/>
</dbReference>
<evidence type="ECO:0000313" key="7">
    <source>
        <dbReference type="EMBL" id="PWG80354.1"/>
    </source>
</evidence>
<feature type="transmembrane region" description="Helical" evidence="6">
    <location>
        <begin position="28"/>
        <end position="45"/>
    </location>
</feature>
<dbReference type="AlphaFoldDB" id="A0A2U2PG98"/>
<sequence length="112" mass="12143">MIKQCVIVFGCLALGEFAVSMTGLKLPSSIIGMILLTVFLKLGWIKLKSVKGISDFLAKNLALFFVPSGVAIMLYLDILKDSLLPIIVASIGSTIIILAVTGWVHQIIRKKL</sequence>
<comment type="caution">
    <text evidence="7">The sequence shown here is derived from an EMBL/GenBank/DDBJ whole genome shotgun (WGS) entry which is preliminary data.</text>
</comment>
<evidence type="ECO:0000256" key="2">
    <source>
        <dbReference type="ARBA" id="ARBA00022475"/>
    </source>
</evidence>
<name>A0A2U2PG98_9SPHI</name>
<protein>
    <submittedName>
        <fullName evidence="7">CidA/LrgA family protein</fullName>
    </submittedName>
</protein>
<keyword evidence="4 6" id="KW-1133">Transmembrane helix</keyword>
<keyword evidence="8" id="KW-1185">Reference proteome</keyword>
<organism evidence="7 8">
    <name type="scientific">Pararcticibacter amylolyticus</name>
    <dbReference type="NCBI Taxonomy" id="2173175"/>
    <lineage>
        <taxon>Bacteria</taxon>
        <taxon>Pseudomonadati</taxon>
        <taxon>Bacteroidota</taxon>
        <taxon>Sphingobacteriia</taxon>
        <taxon>Sphingobacteriales</taxon>
        <taxon>Sphingobacteriaceae</taxon>
        <taxon>Pararcticibacter</taxon>
    </lineage>
</organism>
<dbReference type="PANTHER" id="PTHR33931">
    <property type="entry name" value="HOLIN-LIKE PROTEIN CIDA-RELATED"/>
    <property type="match status" value="1"/>
</dbReference>
<evidence type="ECO:0000256" key="3">
    <source>
        <dbReference type="ARBA" id="ARBA00022692"/>
    </source>
</evidence>
<dbReference type="PANTHER" id="PTHR33931:SF5">
    <property type="entry name" value="UPF0299 MEMBRANE PROTEIN YOHJ"/>
    <property type="match status" value="1"/>
</dbReference>